<dbReference type="SUPFAM" id="SSF56574">
    <property type="entry name" value="Serpins"/>
    <property type="match status" value="1"/>
</dbReference>
<dbReference type="EMBL" id="BAABFR010000038">
    <property type="protein sequence ID" value="GAA4394418.1"/>
    <property type="molecule type" value="Genomic_DNA"/>
</dbReference>
<evidence type="ECO:0000313" key="6">
    <source>
        <dbReference type="Proteomes" id="UP001500635"/>
    </source>
</evidence>
<dbReference type="InterPro" id="IPR036186">
    <property type="entry name" value="Serpin_sf"/>
</dbReference>
<keyword evidence="6" id="KW-1185">Reference proteome</keyword>
<dbReference type="Proteomes" id="UP001500635">
    <property type="component" value="Unassembled WGS sequence"/>
</dbReference>
<protein>
    <recommendedName>
        <fullName evidence="4">Serpin domain-containing protein</fullName>
    </recommendedName>
</protein>
<dbReference type="InterPro" id="IPR000215">
    <property type="entry name" value="Serpin_fam"/>
</dbReference>
<comment type="caution">
    <text evidence="5">The sequence shown here is derived from an EMBL/GenBank/DDBJ whole genome shotgun (WGS) entry which is preliminary data.</text>
</comment>
<name>A0ABP8JR37_9ACTN</name>
<dbReference type="InterPro" id="IPR023796">
    <property type="entry name" value="Serpin_dom"/>
</dbReference>
<gene>
    <name evidence="5" type="ORF">GCM10023147_26440</name>
</gene>
<evidence type="ECO:0000256" key="3">
    <source>
        <dbReference type="SAM" id="SignalP"/>
    </source>
</evidence>
<dbReference type="PROSITE" id="PS51257">
    <property type="entry name" value="PROKAR_LIPOPROTEIN"/>
    <property type="match status" value="1"/>
</dbReference>
<evidence type="ECO:0000256" key="2">
    <source>
        <dbReference type="SAM" id="MobiDB-lite"/>
    </source>
</evidence>
<proteinExistence type="inferred from homology"/>
<dbReference type="Pfam" id="PF00079">
    <property type="entry name" value="Serpin"/>
    <property type="match status" value="1"/>
</dbReference>
<organism evidence="5 6">
    <name type="scientific">Tsukamurella soli</name>
    <dbReference type="NCBI Taxonomy" id="644556"/>
    <lineage>
        <taxon>Bacteria</taxon>
        <taxon>Bacillati</taxon>
        <taxon>Actinomycetota</taxon>
        <taxon>Actinomycetes</taxon>
        <taxon>Mycobacteriales</taxon>
        <taxon>Tsukamurellaceae</taxon>
        <taxon>Tsukamurella</taxon>
    </lineage>
</organism>
<feature type="domain" description="Serpin" evidence="4">
    <location>
        <begin position="65"/>
        <end position="432"/>
    </location>
</feature>
<sequence>MSGVRRGRRALAAALAATLVAGLGACGSPSITTPVLALDRSKATFREVGVDETRDDIAALVASATRIGASLVRGGSGSGVVVSPYAVLTLLAELRAGAGGATAAQLDGPDGADLSALHDPGRAMAALIGQVEQWSGDPGSVSASAPPASPLFQVGRALLVPSAATVTHDYLDTLSRWYDTGVYPADFGGPRIDAELGEWAAVNSASTWTATPLRVDTATRAALLATAYLAAAWRYPFQLSATSSAPFTDADGSTADVPTMHGTVLARVARTAGFEAVQLDYGTTLGLQIVLPPRGRPLDDVATSGALTAARLALAAAPVAAHAVALPRWRTVTWTHLPGSLAVSSLFAGDADLPGLGTGVHISDARSGATLTVGEKGTAMAQPAASSAPATPTAGVPAGPGPDPFAVDRAFVYSVVDTATGLPLLIGTVRTPVTD</sequence>
<accession>A0ABP8JR37</accession>
<feature type="region of interest" description="Disordered" evidence="2">
    <location>
        <begin position="377"/>
        <end position="401"/>
    </location>
</feature>
<evidence type="ECO:0000256" key="1">
    <source>
        <dbReference type="RuleBase" id="RU000411"/>
    </source>
</evidence>
<dbReference type="Gene3D" id="3.30.497.10">
    <property type="entry name" value="Antithrombin, subunit I, domain 2"/>
    <property type="match status" value="1"/>
</dbReference>
<reference evidence="6" key="1">
    <citation type="journal article" date="2019" name="Int. J. Syst. Evol. Microbiol.">
        <title>The Global Catalogue of Microorganisms (GCM) 10K type strain sequencing project: providing services to taxonomists for standard genome sequencing and annotation.</title>
        <authorList>
            <consortium name="The Broad Institute Genomics Platform"/>
            <consortium name="The Broad Institute Genome Sequencing Center for Infectious Disease"/>
            <person name="Wu L."/>
            <person name="Ma J."/>
        </authorList>
    </citation>
    <scope>NUCLEOTIDE SEQUENCE [LARGE SCALE GENOMIC DNA]</scope>
    <source>
        <strain evidence="6">JCM 17688</strain>
    </source>
</reference>
<comment type="similarity">
    <text evidence="1">Belongs to the serpin family.</text>
</comment>
<evidence type="ECO:0000313" key="5">
    <source>
        <dbReference type="EMBL" id="GAA4394418.1"/>
    </source>
</evidence>
<feature type="compositionally biased region" description="Low complexity" evidence="2">
    <location>
        <begin position="383"/>
        <end position="397"/>
    </location>
</feature>
<dbReference type="SMART" id="SM00093">
    <property type="entry name" value="SERPIN"/>
    <property type="match status" value="1"/>
</dbReference>
<dbReference type="InterPro" id="IPR042185">
    <property type="entry name" value="Serpin_sf_2"/>
</dbReference>
<feature type="chain" id="PRO_5046257992" description="Serpin domain-containing protein" evidence="3">
    <location>
        <begin position="26"/>
        <end position="435"/>
    </location>
</feature>
<feature type="signal peptide" evidence="3">
    <location>
        <begin position="1"/>
        <end position="25"/>
    </location>
</feature>
<dbReference type="PANTHER" id="PTHR11461:SF211">
    <property type="entry name" value="GH10112P-RELATED"/>
    <property type="match status" value="1"/>
</dbReference>
<dbReference type="InterPro" id="IPR042178">
    <property type="entry name" value="Serpin_sf_1"/>
</dbReference>
<keyword evidence="3" id="KW-0732">Signal</keyword>
<dbReference type="Gene3D" id="2.30.39.10">
    <property type="entry name" value="Alpha-1-antitrypsin, domain 1"/>
    <property type="match status" value="1"/>
</dbReference>
<evidence type="ECO:0000259" key="4">
    <source>
        <dbReference type="SMART" id="SM00093"/>
    </source>
</evidence>
<dbReference type="PANTHER" id="PTHR11461">
    <property type="entry name" value="SERINE PROTEASE INHIBITOR, SERPIN"/>
    <property type="match status" value="1"/>
</dbReference>